<dbReference type="OrthoDB" id="20582at2759"/>
<dbReference type="Pfam" id="PF09766">
    <property type="entry name" value="FmiP_Thoc5"/>
    <property type="match status" value="1"/>
</dbReference>
<dbReference type="PANTHER" id="PTHR13375">
    <property type="entry name" value="FMS INTERACTING PROTEIN"/>
    <property type="match status" value="1"/>
</dbReference>
<dbReference type="AlphaFoldDB" id="A0A9P4J7M6"/>
<comment type="caution">
    <text evidence="5">The sequence shown here is derived from an EMBL/GenBank/DDBJ whole genome shotgun (WGS) entry which is preliminary data.</text>
</comment>
<comment type="subcellular location">
    <subcellularLocation>
        <location evidence="1">Nucleus</location>
    </subcellularLocation>
</comment>
<evidence type="ECO:0000313" key="6">
    <source>
        <dbReference type="Proteomes" id="UP000799439"/>
    </source>
</evidence>
<protein>
    <submittedName>
        <fullName evidence="5">Uncharacterized protein</fullName>
    </submittedName>
</protein>
<proteinExistence type="inferred from homology"/>
<gene>
    <name evidence="5" type="ORF">K461DRAFT_289237</name>
</gene>
<dbReference type="GO" id="GO:0006406">
    <property type="term" value="P:mRNA export from nucleus"/>
    <property type="evidence" value="ECO:0007669"/>
    <property type="project" value="TreeGrafter"/>
</dbReference>
<keyword evidence="3" id="KW-0539">Nucleus</keyword>
<dbReference type="Proteomes" id="UP000799439">
    <property type="component" value="Unassembled WGS sequence"/>
</dbReference>
<dbReference type="PANTHER" id="PTHR13375:SF3">
    <property type="entry name" value="THO COMPLEX SUBUNIT 5 HOMOLOG"/>
    <property type="match status" value="1"/>
</dbReference>
<dbReference type="EMBL" id="ML996081">
    <property type="protein sequence ID" value="KAF2156862.1"/>
    <property type="molecule type" value="Genomic_DNA"/>
</dbReference>
<sequence>MDTSSITDPLLLQVLATAQRTRAHCVDMLQFLNEHKQASPEPSSEDALALAKHQKTLSALLSLLRGQHRAAVYSVRETKSLTATAKSEIDSLHLQLQNLFYEQRHLRGEIQACEDYPHKYTKLSLVDLDDFLAEWNDFVDADEHQLMIERIKDEHAKRRQLEKQRLALQKKKAELVKQNQKQKDELDKLDKEMEAWLEGRTKIDKLFEERQKKEDAMEGIELTAAS</sequence>
<organism evidence="5 6">
    <name type="scientific">Myriangium duriaei CBS 260.36</name>
    <dbReference type="NCBI Taxonomy" id="1168546"/>
    <lineage>
        <taxon>Eukaryota</taxon>
        <taxon>Fungi</taxon>
        <taxon>Dikarya</taxon>
        <taxon>Ascomycota</taxon>
        <taxon>Pezizomycotina</taxon>
        <taxon>Dothideomycetes</taxon>
        <taxon>Dothideomycetidae</taxon>
        <taxon>Myriangiales</taxon>
        <taxon>Myriangiaceae</taxon>
        <taxon>Myriangium</taxon>
    </lineage>
</organism>
<keyword evidence="6" id="KW-1185">Reference proteome</keyword>
<feature type="coiled-coil region" evidence="4">
    <location>
        <begin position="151"/>
        <end position="223"/>
    </location>
</feature>
<comment type="similarity">
    <text evidence="2">Belongs to the THOC5 family.</text>
</comment>
<evidence type="ECO:0000256" key="2">
    <source>
        <dbReference type="ARBA" id="ARBA00008044"/>
    </source>
</evidence>
<name>A0A9P4J7M6_9PEZI</name>
<dbReference type="GO" id="GO:0003729">
    <property type="term" value="F:mRNA binding"/>
    <property type="evidence" value="ECO:0007669"/>
    <property type="project" value="TreeGrafter"/>
</dbReference>
<evidence type="ECO:0000256" key="3">
    <source>
        <dbReference type="ARBA" id="ARBA00023242"/>
    </source>
</evidence>
<reference evidence="5" key="1">
    <citation type="journal article" date="2020" name="Stud. Mycol.">
        <title>101 Dothideomycetes genomes: a test case for predicting lifestyles and emergence of pathogens.</title>
        <authorList>
            <person name="Haridas S."/>
            <person name="Albert R."/>
            <person name="Binder M."/>
            <person name="Bloem J."/>
            <person name="Labutti K."/>
            <person name="Salamov A."/>
            <person name="Andreopoulos B."/>
            <person name="Baker S."/>
            <person name="Barry K."/>
            <person name="Bills G."/>
            <person name="Bluhm B."/>
            <person name="Cannon C."/>
            <person name="Castanera R."/>
            <person name="Culley D."/>
            <person name="Daum C."/>
            <person name="Ezra D."/>
            <person name="Gonzalez J."/>
            <person name="Henrissat B."/>
            <person name="Kuo A."/>
            <person name="Liang C."/>
            <person name="Lipzen A."/>
            <person name="Lutzoni F."/>
            <person name="Magnuson J."/>
            <person name="Mondo S."/>
            <person name="Nolan M."/>
            <person name="Ohm R."/>
            <person name="Pangilinan J."/>
            <person name="Park H.-J."/>
            <person name="Ramirez L."/>
            <person name="Alfaro M."/>
            <person name="Sun H."/>
            <person name="Tritt A."/>
            <person name="Yoshinaga Y."/>
            <person name="Zwiers L.-H."/>
            <person name="Turgeon B."/>
            <person name="Goodwin S."/>
            <person name="Spatafora J."/>
            <person name="Crous P."/>
            <person name="Grigoriev I."/>
        </authorList>
    </citation>
    <scope>NUCLEOTIDE SEQUENCE</scope>
    <source>
        <strain evidence="5">CBS 260.36</strain>
    </source>
</reference>
<evidence type="ECO:0000256" key="4">
    <source>
        <dbReference type="SAM" id="Coils"/>
    </source>
</evidence>
<keyword evidence="4" id="KW-0175">Coiled coil</keyword>
<evidence type="ECO:0000256" key="1">
    <source>
        <dbReference type="ARBA" id="ARBA00004123"/>
    </source>
</evidence>
<dbReference type="GO" id="GO:0000445">
    <property type="term" value="C:THO complex part of transcription export complex"/>
    <property type="evidence" value="ECO:0007669"/>
    <property type="project" value="TreeGrafter"/>
</dbReference>
<dbReference type="InterPro" id="IPR019163">
    <property type="entry name" value="THO_Thoc5"/>
</dbReference>
<evidence type="ECO:0000313" key="5">
    <source>
        <dbReference type="EMBL" id="KAF2156862.1"/>
    </source>
</evidence>
<accession>A0A9P4J7M6</accession>